<dbReference type="InParanoid" id="A0A448YKG8"/>
<accession>A0A448YKG8</accession>
<proteinExistence type="predicted"/>
<dbReference type="AlphaFoldDB" id="A0A448YKG8"/>
<keyword evidence="2" id="KW-0808">Transferase</keyword>
<name>A0A448YKG8_BRENA</name>
<dbReference type="Proteomes" id="UP000290900">
    <property type="component" value="Unassembled WGS sequence"/>
</dbReference>
<keyword evidence="1" id="KW-0328">Glycosyltransferase</keyword>
<dbReference type="GO" id="GO:0000136">
    <property type="term" value="C:mannan polymerase complex"/>
    <property type="evidence" value="ECO:0007669"/>
    <property type="project" value="TreeGrafter"/>
</dbReference>
<dbReference type="PANTHER" id="PTHR31306:SF10">
    <property type="entry name" value="ALPHA-1,6-MANNOSYLTRANSFERASE MNN11-RELATED"/>
    <property type="match status" value="1"/>
</dbReference>
<evidence type="ECO:0000256" key="3">
    <source>
        <dbReference type="SAM" id="Phobius"/>
    </source>
</evidence>
<dbReference type="GO" id="GO:0000009">
    <property type="term" value="F:alpha-1,6-mannosyltransferase activity"/>
    <property type="evidence" value="ECO:0007669"/>
    <property type="project" value="TreeGrafter"/>
</dbReference>
<dbReference type="Pfam" id="PF05637">
    <property type="entry name" value="Glyco_transf_34"/>
    <property type="match status" value="1"/>
</dbReference>
<dbReference type="OrthoDB" id="205108at2759"/>
<dbReference type="InterPro" id="IPR008630">
    <property type="entry name" value="Glyco_trans_34"/>
</dbReference>
<protein>
    <submittedName>
        <fullName evidence="4">DEKNAAC102804</fullName>
    </submittedName>
</protein>
<dbReference type="STRING" id="13370.A0A448YKG8"/>
<dbReference type="EMBL" id="CAACVR010000012">
    <property type="protein sequence ID" value="VEU21368.1"/>
    <property type="molecule type" value="Genomic_DNA"/>
</dbReference>
<organism evidence="4 5">
    <name type="scientific">Brettanomyces naardenensis</name>
    <name type="common">Yeast</name>
    <dbReference type="NCBI Taxonomy" id="13370"/>
    <lineage>
        <taxon>Eukaryota</taxon>
        <taxon>Fungi</taxon>
        <taxon>Dikarya</taxon>
        <taxon>Ascomycota</taxon>
        <taxon>Saccharomycotina</taxon>
        <taxon>Pichiomycetes</taxon>
        <taxon>Pichiales</taxon>
        <taxon>Pichiaceae</taxon>
        <taxon>Brettanomyces</taxon>
    </lineage>
</organism>
<feature type="transmembrane region" description="Helical" evidence="3">
    <location>
        <begin position="20"/>
        <end position="46"/>
    </location>
</feature>
<keyword evidence="3" id="KW-1133">Transmembrane helix</keyword>
<evidence type="ECO:0000313" key="4">
    <source>
        <dbReference type="EMBL" id="VEU21368.1"/>
    </source>
</evidence>
<dbReference type="FunCoup" id="A0A448YKG8">
    <property type="interactions" value="101"/>
</dbReference>
<evidence type="ECO:0000313" key="5">
    <source>
        <dbReference type="Proteomes" id="UP000290900"/>
    </source>
</evidence>
<reference evidence="4 5" key="1">
    <citation type="submission" date="2018-12" db="EMBL/GenBank/DDBJ databases">
        <authorList>
            <person name="Tiukova I."/>
            <person name="Dainat J."/>
        </authorList>
    </citation>
    <scope>NUCLEOTIDE SEQUENCE [LARGE SCALE GENOMIC DNA]</scope>
</reference>
<keyword evidence="3" id="KW-0472">Membrane</keyword>
<gene>
    <name evidence="4" type="ORF">BRENAR_LOCUS2102</name>
</gene>
<keyword evidence="3" id="KW-0812">Transmembrane</keyword>
<evidence type="ECO:0000256" key="2">
    <source>
        <dbReference type="ARBA" id="ARBA00022679"/>
    </source>
</evidence>
<sequence length="414" mass="47244">MLSVPVSLRRYLKVAKGPKLFFIILALILVFNWLFFGSVILGPFGLGSTPASVKSFRHLLNPAYLNVLQNTAGFQGRATIPVKGREIIPNVNDAGTLKQLTLDILFGMQVQGTESGDDKRYFYTPDFFEDIETPEGEKTNDIQKIVSDFKSLGRKVFAGSNSPKVVLVVGLDFEKYEIDYLQKVLPNRQEYAAKYGYGLYARWVQEFTPRLQSYGNFGSNWWRVILLREAMSAFPDAEFFWYLDEKCLILRDDINLQRYLLEPGVLGQAMLRDHPIVLPESAVRTYRSVDPQDISIILTQDSYGLSTDTMIVKNDLYGKAFLEYWGDRLYRGYENFADNEIKALAHILQWHPYLLGRTAIVPSRMINSLHTDEKAKKDASRSYQKGDFVVNLRSCRLRTGCDALAVSYLNDVVK</sequence>
<dbReference type="GO" id="GO:0006487">
    <property type="term" value="P:protein N-linked glycosylation"/>
    <property type="evidence" value="ECO:0007669"/>
    <property type="project" value="TreeGrafter"/>
</dbReference>
<dbReference type="PANTHER" id="PTHR31306">
    <property type="entry name" value="ALPHA-1,6-MANNOSYLTRANSFERASE MNN11-RELATED"/>
    <property type="match status" value="1"/>
</dbReference>
<keyword evidence="5" id="KW-1185">Reference proteome</keyword>
<evidence type="ECO:0000256" key="1">
    <source>
        <dbReference type="ARBA" id="ARBA00022676"/>
    </source>
</evidence>